<dbReference type="EMBL" id="FRCP01000021">
    <property type="protein sequence ID" value="SHM90728.1"/>
    <property type="molecule type" value="Genomic_DNA"/>
</dbReference>
<organism evidence="2 3">
    <name type="scientific">Anaerosporobacter mobilis DSM 15930</name>
    <dbReference type="NCBI Taxonomy" id="1120996"/>
    <lineage>
        <taxon>Bacteria</taxon>
        <taxon>Bacillati</taxon>
        <taxon>Bacillota</taxon>
        <taxon>Clostridia</taxon>
        <taxon>Lachnospirales</taxon>
        <taxon>Lachnospiraceae</taxon>
        <taxon>Anaerosporobacter</taxon>
    </lineage>
</organism>
<accession>A0A1M7MIL8</accession>
<dbReference type="RefSeq" id="WP_073290371.1">
    <property type="nucleotide sequence ID" value="NZ_FRCP01000021.1"/>
</dbReference>
<name>A0A1M7MIL8_9FIRM</name>
<feature type="domain" description="Prolow-density lipoprotein receptor-related protein 1-like beta-propeller" evidence="1">
    <location>
        <begin position="39"/>
        <end position="230"/>
    </location>
</feature>
<evidence type="ECO:0000313" key="3">
    <source>
        <dbReference type="Proteomes" id="UP000184038"/>
    </source>
</evidence>
<proteinExistence type="predicted"/>
<evidence type="ECO:0000313" key="2">
    <source>
        <dbReference type="EMBL" id="SHM90728.1"/>
    </source>
</evidence>
<protein>
    <recommendedName>
        <fullName evidence="1">Prolow-density lipoprotein receptor-related protein 1-like beta-propeller domain-containing protein</fullName>
    </recommendedName>
</protein>
<dbReference type="AlphaFoldDB" id="A0A1M7MIL8"/>
<dbReference type="InterPro" id="IPR032485">
    <property type="entry name" value="LRP1-like_beta_prop"/>
</dbReference>
<evidence type="ECO:0000259" key="1">
    <source>
        <dbReference type="Pfam" id="PF16472"/>
    </source>
</evidence>
<dbReference type="Proteomes" id="UP000184038">
    <property type="component" value="Unassembled WGS sequence"/>
</dbReference>
<keyword evidence="3" id="KW-1185">Reference proteome</keyword>
<reference evidence="2 3" key="1">
    <citation type="submission" date="2016-11" db="EMBL/GenBank/DDBJ databases">
        <authorList>
            <person name="Jaros S."/>
            <person name="Januszkiewicz K."/>
            <person name="Wedrychowicz H."/>
        </authorList>
    </citation>
    <scope>NUCLEOTIDE SEQUENCE [LARGE SCALE GENOMIC DNA]</scope>
    <source>
        <strain evidence="2 3">DSM 15930</strain>
    </source>
</reference>
<dbReference type="Pfam" id="PF16472">
    <property type="entry name" value="DUF5050"/>
    <property type="match status" value="1"/>
</dbReference>
<dbReference type="STRING" id="1120996.SAMN02746066_03847"/>
<sequence length="399" mass="44945">MEKMKKIIAWAMLIVCTITSVNLIPKKVVAAENVAQSSSLVVKDQGYLYYIKGTVGSSYKLVSQKIGSSKTTTLTTKEVKNFYVQNKYVYYVVKDNKTGKNSIYRVGRDGKNTKCLVTVNKGDIIGVVGDYVYYSYYKSYSKMIMARVHVTGKKGTNKVLSTTSTNYYNFKPVIANNRIYYTNNKRTIIYSMTLGGKKTEKLITGTSVDSLTVGKDGLYYLCNKNKGTIKSSTTDVMKVSFKGKVTKLDSFDHKKISDYRVNAGGEPATDYTSFRVELHQVTADNVYYSLSDDQYISYLFKAATNGSSVKMILDEKSYESYEGYVLGVSDYVSAKNYKLFAFGNGEDPNHYYYQDQSGIYTLNIAPKQIKIVDGMAYYQIVQAKKKVFKSITVDKLLNK</sequence>
<gene>
    <name evidence="2" type="ORF">SAMN02746066_03847</name>
</gene>
<dbReference type="SUPFAM" id="SSF63825">
    <property type="entry name" value="YWTD domain"/>
    <property type="match status" value="1"/>
</dbReference>